<organism evidence="2 3">
    <name type="scientific">Desmophyllum pertusum</name>
    <dbReference type="NCBI Taxonomy" id="174260"/>
    <lineage>
        <taxon>Eukaryota</taxon>
        <taxon>Metazoa</taxon>
        <taxon>Cnidaria</taxon>
        <taxon>Anthozoa</taxon>
        <taxon>Hexacorallia</taxon>
        <taxon>Scleractinia</taxon>
        <taxon>Caryophylliina</taxon>
        <taxon>Caryophylliidae</taxon>
        <taxon>Desmophyllum</taxon>
    </lineage>
</organism>
<sequence length="107" mass="12087">MFGTRIPARNFLLCFVILLAGGSASKVIQIFNHMGLACISLSTFFQHQRDKLFPAIYIHCKKYQARVLDKLKAMGEPLTISGDGRHDSMAIVPNLVLTPYFAVLFRW</sequence>
<evidence type="ECO:0000256" key="1">
    <source>
        <dbReference type="SAM" id="SignalP"/>
    </source>
</evidence>
<accession>A0A9X0CYY1</accession>
<dbReference type="PANTHER" id="PTHR31751:SF42">
    <property type="entry name" value="PROTEIN CBG10204"/>
    <property type="match status" value="1"/>
</dbReference>
<reference evidence="2" key="1">
    <citation type="submission" date="2023-01" db="EMBL/GenBank/DDBJ databases">
        <title>Genome assembly of the deep-sea coral Lophelia pertusa.</title>
        <authorList>
            <person name="Herrera S."/>
            <person name="Cordes E."/>
        </authorList>
    </citation>
    <scope>NUCLEOTIDE SEQUENCE</scope>
    <source>
        <strain evidence="2">USNM1676648</strain>
        <tissue evidence="2">Polyp</tissue>
    </source>
</reference>
<dbReference type="AlphaFoldDB" id="A0A9X0CYY1"/>
<dbReference type="EMBL" id="MU826352">
    <property type="protein sequence ID" value="KAJ7380685.1"/>
    <property type="molecule type" value="Genomic_DNA"/>
</dbReference>
<feature type="chain" id="PRO_5040826275" evidence="1">
    <location>
        <begin position="25"/>
        <end position="107"/>
    </location>
</feature>
<dbReference type="OrthoDB" id="5980867at2759"/>
<comment type="caution">
    <text evidence="2">The sequence shown here is derived from an EMBL/GenBank/DDBJ whole genome shotgun (WGS) entry which is preliminary data.</text>
</comment>
<gene>
    <name evidence="2" type="ORF">OS493_007052</name>
</gene>
<feature type="signal peptide" evidence="1">
    <location>
        <begin position="1"/>
        <end position="24"/>
    </location>
</feature>
<proteinExistence type="predicted"/>
<name>A0A9X0CYY1_9CNID</name>
<keyword evidence="1" id="KW-0732">Signal</keyword>
<keyword evidence="3" id="KW-1185">Reference proteome</keyword>
<dbReference type="Proteomes" id="UP001163046">
    <property type="component" value="Unassembled WGS sequence"/>
</dbReference>
<evidence type="ECO:0000313" key="3">
    <source>
        <dbReference type="Proteomes" id="UP001163046"/>
    </source>
</evidence>
<dbReference type="PANTHER" id="PTHR31751">
    <property type="entry name" value="SI:CH211-108C17.2-RELATED-RELATED"/>
    <property type="match status" value="1"/>
</dbReference>
<protein>
    <submittedName>
        <fullName evidence="2">Uncharacterized protein</fullName>
    </submittedName>
</protein>
<evidence type="ECO:0000313" key="2">
    <source>
        <dbReference type="EMBL" id="KAJ7380685.1"/>
    </source>
</evidence>